<feature type="signal peptide" evidence="9">
    <location>
        <begin position="1"/>
        <end position="22"/>
    </location>
</feature>
<keyword evidence="5" id="KW-0560">Oxidoreductase</keyword>
<evidence type="ECO:0000256" key="6">
    <source>
        <dbReference type="ARBA" id="ARBA00023004"/>
    </source>
</evidence>
<dbReference type="GO" id="GO:0042744">
    <property type="term" value="P:hydrogen peroxide catabolic process"/>
    <property type="evidence" value="ECO:0000318"/>
    <property type="project" value="GO_Central"/>
</dbReference>
<dbReference type="InterPro" id="IPR038178">
    <property type="entry name" value="Kringle_sf"/>
</dbReference>
<dbReference type="AlphaFoldDB" id="B8BXD7"/>
<evidence type="ECO:0000259" key="10">
    <source>
        <dbReference type="PROSITE" id="PS50070"/>
    </source>
</evidence>
<keyword evidence="7" id="KW-1015">Disulfide bond</keyword>
<dbReference type="Gene3D" id="1.10.520.10">
    <property type="match status" value="1"/>
</dbReference>
<evidence type="ECO:0000256" key="5">
    <source>
        <dbReference type="ARBA" id="ARBA00023002"/>
    </source>
</evidence>
<dbReference type="PROSITE" id="PS50873">
    <property type="entry name" value="PEROXIDASE_4"/>
    <property type="match status" value="1"/>
</dbReference>
<keyword evidence="4" id="KW-0479">Metal-binding</keyword>
<evidence type="ECO:0000256" key="7">
    <source>
        <dbReference type="ARBA" id="ARBA00023157"/>
    </source>
</evidence>
<sequence length="513" mass="57432">MVQPSSLLSALSVASLFLGISAIETDYDVDSSAAMLSRRSNKKTTSSRISQGRREDIRHFDPLSKEHAHRELQDVSAIKQACENSNKKMCGCEEVFQSDYRGPRSTTKNGFKCREWTMAENYPNQGLDDGAFCRNPNQVAARAWCFVENADVLWDYCDVPHCEAPASAPVQNSPTATVASGCINTARYDQIDADIEDISNSFNNDVDRSHFLGGIVRMVAHDFMDFDVNDKHEPMGPDGCLDWTSSSNAGLSSIWCDNCPLTKLYNKKYSDISRADFWVIAGNAVIRLTSINKALDLRNTFYWGRKTSNSCVNSAFRLPTTNSCQDVEDVFLARLGLRWKDAVALLGAHTLGRGNSEFSGHHGTWVPNDSEAQVFDKKYYEELFRRAWRPRDVGTDHQDWTTGSSGSRSPKMMLNTDMCLLFDIDDKKQCCSRTNLFKSNGRNRCEVSSLENKECSRINRNHPRFEASKAVKTFLGGSGPNDNNAPFYDAFAVAWFKATTNGLEVLKPLKDTC</sequence>
<dbReference type="RefSeq" id="XP_002288252.1">
    <property type="nucleotide sequence ID" value="XM_002288216.1"/>
</dbReference>
<proteinExistence type="inferred from homology"/>
<feature type="domain" description="Kringle" evidence="10">
    <location>
        <begin position="91"/>
        <end position="162"/>
    </location>
</feature>
<accession>B8BXD7</accession>
<dbReference type="Pfam" id="PF00051">
    <property type="entry name" value="Kringle"/>
    <property type="match status" value="1"/>
</dbReference>
<dbReference type="GeneID" id="7444708"/>
<keyword evidence="6" id="KW-0408">Iron</keyword>
<dbReference type="PRINTS" id="PR00458">
    <property type="entry name" value="PEROXIDASE"/>
</dbReference>
<dbReference type="HOGENOM" id="CLU_531593_0_0_1"/>
<dbReference type="PANTHER" id="PTHR31356">
    <property type="entry name" value="THYLAKOID LUMENAL 29 KDA PROTEIN, CHLOROPLASTIC-RELATED"/>
    <property type="match status" value="1"/>
</dbReference>
<evidence type="ECO:0000256" key="3">
    <source>
        <dbReference type="ARBA" id="ARBA00022617"/>
    </source>
</evidence>
<evidence type="ECO:0008006" key="14">
    <source>
        <dbReference type="Google" id="ProtNLM"/>
    </source>
</evidence>
<dbReference type="PANTHER" id="PTHR31356:SF36">
    <property type="entry name" value="L-ASCORBATE PEROXIDASE 3"/>
    <property type="match status" value="1"/>
</dbReference>
<dbReference type="EMBL" id="CM000640">
    <property type="protein sequence ID" value="EED93688.1"/>
    <property type="molecule type" value="Genomic_DNA"/>
</dbReference>
<keyword evidence="2" id="KW-0420">Kringle</keyword>
<evidence type="ECO:0000259" key="11">
    <source>
        <dbReference type="PROSITE" id="PS50873"/>
    </source>
</evidence>
<dbReference type="SUPFAM" id="SSF48113">
    <property type="entry name" value="Heme-dependent peroxidases"/>
    <property type="match status" value="1"/>
</dbReference>
<dbReference type="FunFam" id="1.10.520.10:FF:000024">
    <property type="entry name" value="Predicted protein"/>
    <property type="match status" value="1"/>
</dbReference>
<dbReference type="Proteomes" id="UP000001449">
    <property type="component" value="Chromosome 3"/>
</dbReference>
<keyword evidence="13" id="KW-1185">Reference proteome</keyword>
<dbReference type="SUPFAM" id="SSF57440">
    <property type="entry name" value="Kringle-like"/>
    <property type="match status" value="1"/>
</dbReference>
<evidence type="ECO:0000256" key="4">
    <source>
        <dbReference type="ARBA" id="ARBA00022723"/>
    </source>
</evidence>
<dbReference type="OMA" id="SKEHAHR"/>
<feature type="domain" description="Plant heme peroxidase family profile" evidence="11">
    <location>
        <begin position="272"/>
        <end position="513"/>
    </location>
</feature>
<dbReference type="InterPro" id="IPR019793">
    <property type="entry name" value="Peroxidases_heam-ligand_BS"/>
</dbReference>
<dbReference type="PROSITE" id="PS00435">
    <property type="entry name" value="PEROXIDASE_1"/>
    <property type="match status" value="1"/>
</dbReference>
<dbReference type="InParanoid" id="B8BXD7"/>
<evidence type="ECO:0000313" key="13">
    <source>
        <dbReference type="Proteomes" id="UP000001449"/>
    </source>
</evidence>
<dbReference type="GO" id="GO:0000302">
    <property type="term" value="P:response to reactive oxygen species"/>
    <property type="evidence" value="ECO:0000318"/>
    <property type="project" value="GO_Central"/>
</dbReference>
<name>B8BXD7_THAPS</name>
<dbReference type="PROSITE" id="PS50070">
    <property type="entry name" value="KRINGLE_2"/>
    <property type="match status" value="1"/>
</dbReference>
<dbReference type="InterPro" id="IPR002016">
    <property type="entry name" value="Haem_peroxidase"/>
</dbReference>
<feature type="chain" id="PRO_5002869413" description="Plant heme peroxidase family profile domain-containing protein" evidence="9">
    <location>
        <begin position="23"/>
        <end position="513"/>
    </location>
</feature>
<dbReference type="CDD" id="cd00314">
    <property type="entry name" value="plant_peroxidase_like"/>
    <property type="match status" value="1"/>
</dbReference>
<evidence type="ECO:0000256" key="1">
    <source>
        <dbReference type="ARBA" id="ARBA00022559"/>
    </source>
</evidence>
<evidence type="ECO:0000256" key="2">
    <source>
        <dbReference type="ARBA" id="ARBA00022572"/>
    </source>
</evidence>
<dbReference type="GO" id="GO:0046872">
    <property type="term" value="F:metal ion binding"/>
    <property type="evidence" value="ECO:0007669"/>
    <property type="project" value="UniProtKB-KW"/>
</dbReference>
<evidence type="ECO:0000313" key="12">
    <source>
        <dbReference type="EMBL" id="EED93688.1"/>
    </source>
</evidence>
<dbReference type="GO" id="GO:0020037">
    <property type="term" value="F:heme binding"/>
    <property type="evidence" value="ECO:0007669"/>
    <property type="project" value="InterPro"/>
</dbReference>
<dbReference type="PaxDb" id="35128-Thaps21683"/>
<comment type="similarity">
    <text evidence="8">Belongs to the peroxidase family.</text>
</comment>
<reference evidence="12 13" key="1">
    <citation type="journal article" date="2004" name="Science">
        <title>The genome of the diatom Thalassiosira pseudonana: ecology, evolution, and metabolism.</title>
        <authorList>
            <person name="Armbrust E.V."/>
            <person name="Berges J.A."/>
            <person name="Bowler C."/>
            <person name="Green B.R."/>
            <person name="Martinez D."/>
            <person name="Putnam N.H."/>
            <person name="Zhou S."/>
            <person name="Allen A.E."/>
            <person name="Apt K.E."/>
            <person name="Bechner M."/>
            <person name="Brzezinski M.A."/>
            <person name="Chaal B.K."/>
            <person name="Chiovitti A."/>
            <person name="Davis A.K."/>
            <person name="Demarest M.S."/>
            <person name="Detter J.C."/>
            <person name="Glavina T."/>
            <person name="Goodstein D."/>
            <person name="Hadi M.Z."/>
            <person name="Hellsten U."/>
            <person name="Hildebrand M."/>
            <person name="Jenkins B.D."/>
            <person name="Jurka J."/>
            <person name="Kapitonov V.V."/>
            <person name="Kroger N."/>
            <person name="Lau W.W."/>
            <person name="Lane T.W."/>
            <person name="Larimer F.W."/>
            <person name="Lippmeier J.C."/>
            <person name="Lucas S."/>
            <person name="Medina M."/>
            <person name="Montsant A."/>
            <person name="Obornik M."/>
            <person name="Parker M.S."/>
            <person name="Palenik B."/>
            <person name="Pazour G.J."/>
            <person name="Richardson P.M."/>
            <person name="Rynearson T.A."/>
            <person name="Saito M.A."/>
            <person name="Schwartz D.C."/>
            <person name="Thamatrakoln K."/>
            <person name="Valentin K."/>
            <person name="Vardi A."/>
            <person name="Wilkerson F.P."/>
            <person name="Rokhsar D.S."/>
        </authorList>
    </citation>
    <scope>NUCLEOTIDE SEQUENCE [LARGE SCALE GENOMIC DNA]</scope>
    <source>
        <strain evidence="12 13">CCMP1335</strain>
    </source>
</reference>
<dbReference type="InterPro" id="IPR018056">
    <property type="entry name" value="Kringle_CS"/>
</dbReference>
<protein>
    <recommendedName>
        <fullName evidence="14">Plant heme peroxidase family profile domain-containing protein</fullName>
    </recommendedName>
</protein>
<dbReference type="KEGG" id="tps:THAPSDRAFT_21683"/>
<reference evidence="12 13" key="2">
    <citation type="journal article" date="2008" name="Nature">
        <title>The Phaeodactylum genome reveals the evolutionary history of diatom genomes.</title>
        <authorList>
            <person name="Bowler C."/>
            <person name="Allen A.E."/>
            <person name="Badger J.H."/>
            <person name="Grimwood J."/>
            <person name="Jabbari K."/>
            <person name="Kuo A."/>
            <person name="Maheswari U."/>
            <person name="Martens C."/>
            <person name="Maumus F."/>
            <person name="Otillar R.P."/>
            <person name="Rayko E."/>
            <person name="Salamov A."/>
            <person name="Vandepoele K."/>
            <person name="Beszteri B."/>
            <person name="Gruber A."/>
            <person name="Heijde M."/>
            <person name="Katinka M."/>
            <person name="Mock T."/>
            <person name="Valentin K."/>
            <person name="Verret F."/>
            <person name="Berges J.A."/>
            <person name="Brownlee C."/>
            <person name="Cadoret J.P."/>
            <person name="Chiovitti A."/>
            <person name="Choi C.J."/>
            <person name="Coesel S."/>
            <person name="De Martino A."/>
            <person name="Detter J.C."/>
            <person name="Durkin C."/>
            <person name="Falciatore A."/>
            <person name="Fournet J."/>
            <person name="Haruta M."/>
            <person name="Huysman M.J."/>
            <person name="Jenkins B.D."/>
            <person name="Jiroutova K."/>
            <person name="Jorgensen R.E."/>
            <person name="Joubert Y."/>
            <person name="Kaplan A."/>
            <person name="Kroger N."/>
            <person name="Kroth P.G."/>
            <person name="La Roche J."/>
            <person name="Lindquist E."/>
            <person name="Lommer M."/>
            <person name="Martin-Jezequel V."/>
            <person name="Lopez P.J."/>
            <person name="Lucas S."/>
            <person name="Mangogna M."/>
            <person name="McGinnis K."/>
            <person name="Medlin L.K."/>
            <person name="Montsant A."/>
            <person name="Oudot-Le Secq M.P."/>
            <person name="Napoli C."/>
            <person name="Obornik M."/>
            <person name="Parker M.S."/>
            <person name="Petit J.L."/>
            <person name="Porcel B.M."/>
            <person name="Poulsen N."/>
            <person name="Robison M."/>
            <person name="Rychlewski L."/>
            <person name="Rynearson T.A."/>
            <person name="Schmutz J."/>
            <person name="Shapiro H."/>
            <person name="Siaut M."/>
            <person name="Stanley M."/>
            <person name="Sussman M.R."/>
            <person name="Taylor A.R."/>
            <person name="Vardi A."/>
            <person name="von Dassow P."/>
            <person name="Vyverman W."/>
            <person name="Willis A."/>
            <person name="Wyrwicz L.S."/>
            <person name="Rokhsar D.S."/>
            <person name="Weissenbach J."/>
            <person name="Armbrust E.V."/>
            <person name="Green B.R."/>
            <person name="Van de Peer Y."/>
            <person name="Grigoriev I.V."/>
        </authorList>
    </citation>
    <scope>NUCLEOTIDE SEQUENCE [LARGE SCALE GENOMIC DNA]</scope>
    <source>
        <strain evidence="12 13">CCMP1335</strain>
    </source>
</reference>
<dbReference type="Gene3D" id="1.10.420.10">
    <property type="entry name" value="Peroxidase, domain 2"/>
    <property type="match status" value="1"/>
</dbReference>
<evidence type="ECO:0000256" key="8">
    <source>
        <dbReference type="RuleBase" id="RU004241"/>
    </source>
</evidence>
<keyword evidence="3" id="KW-0349">Heme</keyword>
<dbReference type="FunFam" id="1.10.420.10:FF:000022">
    <property type="entry name" value="Predicted protein"/>
    <property type="match status" value="1"/>
</dbReference>
<organism evidence="12 13">
    <name type="scientific">Thalassiosira pseudonana</name>
    <name type="common">Marine diatom</name>
    <name type="synonym">Cyclotella nana</name>
    <dbReference type="NCBI Taxonomy" id="35128"/>
    <lineage>
        <taxon>Eukaryota</taxon>
        <taxon>Sar</taxon>
        <taxon>Stramenopiles</taxon>
        <taxon>Ochrophyta</taxon>
        <taxon>Bacillariophyta</taxon>
        <taxon>Coscinodiscophyceae</taxon>
        <taxon>Thalassiosirophycidae</taxon>
        <taxon>Thalassiosirales</taxon>
        <taxon>Thalassiosiraceae</taxon>
        <taxon>Thalassiosira</taxon>
    </lineage>
</organism>
<gene>
    <name evidence="12" type="ORF">THAPSDRAFT_21683</name>
</gene>
<dbReference type="GO" id="GO:0004601">
    <property type="term" value="F:peroxidase activity"/>
    <property type="evidence" value="ECO:0000318"/>
    <property type="project" value="GO_Central"/>
</dbReference>
<evidence type="ECO:0000256" key="9">
    <source>
        <dbReference type="SAM" id="SignalP"/>
    </source>
</evidence>
<dbReference type="InterPro" id="IPR013806">
    <property type="entry name" value="Kringle-like"/>
</dbReference>
<dbReference type="InterPro" id="IPR010255">
    <property type="entry name" value="Haem_peroxidase_sf"/>
</dbReference>
<dbReference type="GO" id="GO:0034599">
    <property type="term" value="P:cellular response to oxidative stress"/>
    <property type="evidence" value="ECO:0000318"/>
    <property type="project" value="GO_Central"/>
</dbReference>
<dbReference type="Gene3D" id="2.40.20.10">
    <property type="entry name" value="Plasminogen Kringle 4"/>
    <property type="match status" value="1"/>
</dbReference>
<dbReference type="Pfam" id="PF00141">
    <property type="entry name" value="peroxidase"/>
    <property type="match status" value="1"/>
</dbReference>
<keyword evidence="1" id="KW-0575">Peroxidase</keyword>
<dbReference type="InterPro" id="IPR000001">
    <property type="entry name" value="Kringle"/>
</dbReference>
<dbReference type="InterPro" id="IPR044831">
    <property type="entry name" value="Ccp1-like"/>
</dbReference>
<keyword evidence="9" id="KW-0732">Signal</keyword>
<dbReference type="PROSITE" id="PS00021">
    <property type="entry name" value="KRINGLE_1"/>
    <property type="match status" value="1"/>
</dbReference>
<dbReference type="SMART" id="SM00130">
    <property type="entry name" value="KR"/>
    <property type="match status" value="1"/>
</dbReference>